<evidence type="ECO:0000256" key="1">
    <source>
        <dbReference type="SAM" id="MobiDB-lite"/>
    </source>
</evidence>
<proteinExistence type="predicted"/>
<sequence>MVRKGGVSLDDMMSLLRREQQSRGGASEQERAKWRPTLESIPEGNDLC</sequence>
<organism evidence="2 3">
    <name type="scientific">Musa troglodytarum</name>
    <name type="common">fe'i banana</name>
    <dbReference type="NCBI Taxonomy" id="320322"/>
    <lineage>
        <taxon>Eukaryota</taxon>
        <taxon>Viridiplantae</taxon>
        <taxon>Streptophyta</taxon>
        <taxon>Embryophyta</taxon>
        <taxon>Tracheophyta</taxon>
        <taxon>Spermatophyta</taxon>
        <taxon>Magnoliopsida</taxon>
        <taxon>Liliopsida</taxon>
        <taxon>Zingiberales</taxon>
        <taxon>Musaceae</taxon>
        <taxon>Musa</taxon>
    </lineage>
</organism>
<reference evidence="2" key="1">
    <citation type="submission" date="2022-05" db="EMBL/GenBank/DDBJ databases">
        <title>The Musa troglodytarum L. genome provides insights into the mechanism of non-climacteric behaviour and enrichment of carotenoids.</title>
        <authorList>
            <person name="Wang J."/>
        </authorList>
    </citation>
    <scope>NUCLEOTIDE SEQUENCE</scope>
    <source>
        <tissue evidence="2">Leaf</tissue>
    </source>
</reference>
<gene>
    <name evidence="2" type="ORF">MUK42_23209</name>
</gene>
<dbReference type="AlphaFoldDB" id="A0A9E7KAS6"/>
<dbReference type="OrthoDB" id="1688863at2759"/>
<dbReference type="EMBL" id="CP097508">
    <property type="protein sequence ID" value="URE10429.1"/>
    <property type="molecule type" value="Genomic_DNA"/>
</dbReference>
<accession>A0A9E7KAS6</accession>
<evidence type="ECO:0000313" key="2">
    <source>
        <dbReference type="EMBL" id="URE10429.1"/>
    </source>
</evidence>
<keyword evidence="3" id="KW-1185">Reference proteome</keyword>
<name>A0A9E7KAS6_9LILI</name>
<evidence type="ECO:0000313" key="3">
    <source>
        <dbReference type="Proteomes" id="UP001055439"/>
    </source>
</evidence>
<dbReference type="Proteomes" id="UP001055439">
    <property type="component" value="Chromosome 6"/>
</dbReference>
<protein>
    <submittedName>
        <fullName evidence="2">Uncharacterized protein</fullName>
    </submittedName>
</protein>
<feature type="region of interest" description="Disordered" evidence="1">
    <location>
        <begin position="1"/>
        <end position="48"/>
    </location>
</feature>